<proteinExistence type="predicted"/>
<evidence type="ECO:0000313" key="1">
    <source>
        <dbReference type="EMBL" id="MCE7507234.1"/>
    </source>
</evidence>
<reference evidence="1" key="1">
    <citation type="submission" date="2022-01" db="EMBL/GenBank/DDBJ databases">
        <authorList>
            <person name="Karlyshev A.V."/>
            <person name="Jaspars M."/>
        </authorList>
    </citation>
    <scope>NUCLEOTIDE SEQUENCE</scope>
    <source>
        <strain evidence="1">AGSA3-2</strain>
    </source>
</reference>
<dbReference type="RefSeq" id="WP_233924656.1">
    <property type="nucleotide sequence ID" value="NZ_JAJVKT010000001.1"/>
</dbReference>
<dbReference type="AlphaFoldDB" id="A0A9Q3W1D2"/>
<keyword evidence="2" id="KW-1185">Reference proteome</keyword>
<gene>
    <name evidence="1" type="ORF">LZG35_01195</name>
</gene>
<dbReference type="Proteomes" id="UP001107961">
    <property type="component" value="Unassembled WGS sequence"/>
</dbReference>
<comment type="caution">
    <text evidence="1">The sequence shown here is derived from an EMBL/GenBank/DDBJ whole genome shotgun (WGS) entry which is preliminary data.</text>
</comment>
<protein>
    <submittedName>
        <fullName evidence="1">Uncharacterized protein</fullName>
    </submittedName>
</protein>
<dbReference type="EMBL" id="JAJVKT010000001">
    <property type="protein sequence ID" value="MCE7507234.1"/>
    <property type="molecule type" value="Genomic_DNA"/>
</dbReference>
<name>A0A9Q3W1D2_9GAMM</name>
<accession>A0A9Q3W1D2</accession>
<sequence length="362" mass="40690">MGDLYGAMVKGLGYVVLAALAGAAPAAWSQVAIEELSAEHRTLGDHTEFRFPLVRGDTETARRINTWLQVSLLERFPGGPGETPFDAVWPREGEWTGVTYLDYQLVTNAMGFLSIVFNGEYTGAYPSAFSQSYQFETRTGRPLFLATLFTEDGVKELQGRVDAMQVHDIDAFLQAAQPNGLDQEEAKIQADLYRECRENVRTGLYDEREWQLRADALVMTRGCGFPHAVRALDDLGIEESRFDYDTLAPWLSEYGRCLLVEKRADCPPPQPGYQGVFMGEMDGRFPVTLVLGAWSGPAWYAYDKYKVPIRLHREASRDGALVLTRRDEGETTETFTLRWTGDGDLVGRWQRPGRPPLPVHLH</sequence>
<organism evidence="1 2">
    <name type="scientific">Alloalcanivorax xenomutans</name>
    <dbReference type="NCBI Taxonomy" id="1094342"/>
    <lineage>
        <taxon>Bacteria</taxon>
        <taxon>Pseudomonadati</taxon>
        <taxon>Pseudomonadota</taxon>
        <taxon>Gammaproteobacteria</taxon>
        <taxon>Oceanospirillales</taxon>
        <taxon>Alcanivoracaceae</taxon>
        <taxon>Alloalcanivorax</taxon>
    </lineage>
</organism>
<evidence type="ECO:0000313" key="2">
    <source>
        <dbReference type="Proteomes" id="UP001107961"/>
    </source>
</evidence>